<comment type="caution">
    <text evidence="1">The sequence shown here is derived from an EMBL/GenBank/DDBJ whole genome shotgun (WGS) entry which is preliminary data.</text>
</comment>
<dbReference type="AlphaFoldDB" id="A0AAD8N4Y3"/>
<protein>
    <submittedName>
        <fullName evidence="1">Uncharacterized protein</fullName>
    </submittedName>
</protein>
<proteinExistence type="predicted"/>
<evidence type="ECO:0000313" key="2">
    <source>
        <dbReference type="Proteomes" id="UP001237642"/>
    </source>
</evidence>
<name>A0AAD8N4Y3_9APIA</name>
<keyword evidence="2" id="KW-1185">Reference proteome</keyword>
<organism evidence="1 2">
    <name type="scientific">Heracleum sosnowskyi</name>
    <dbReference type="NCBI Taxonomy" id="360622"/>
    <lineage>
        <taxon>Eukaryota</taxon>
        <taxon>Viridiplantae</taxon>
        <taxon>Streptophyta</taxon>
        <taxon>Embryophyta</taxon>
        <taxon>Tracheophyta</taxon>
        <taxon>Spermatophyta</taxon>
        <taxon>Magnoliopsida</taxon>
        <taxon>eudicotyledons</taxon>
        <taxon>Gunneridae</taxon>
        <taxon>Pentapetalae</taxon>
        <taxon>asterids</taxon>
        <taxon>campanulids</taxon>
        <taxon>Apiales</taxon>
        <taxon>Apiaceae</taxon>
        <taxon>Apioideae</taxon>
        <taxon>apioid superclade</taxon>
        <taxon>Tordylieae</taxon>
        <taxon>Tordyliinae</taxon>
        <taxon>Heracleum</taxon>
    </lineage>
</organism>
<reference evidence="1" key="2">
    <citation type="submission" date="2023-05" db="EMBL/GenBank/DDBJ databases">
        <authorList>
            <person name="Schelkunov M.I."/>
        </authorList>
    </citation>
    <scope>NUCLEOTIDE SEQUENCE</scope>
    <source>
        <strain evidence="1">Hsosn_3</strain>
        <tissue evidence="1">Leaf</tissue>
    </source>
</reference>
<dbReference type="Proteomes" id="UP001237642">
    <property type="component" value="Unassembled WGS sequence"/>
</dbReference>
<reference evidence="1" key="1">
    <citation type="submission" date="2023-02" db="EMBL/GenBank/DDBJ databases">
        <title>Genome of toxic invasive species Heracleum sosnowskyi carries increased number of genes despite the absence of recent whole-genome duplications.</title>
        <authorList>
            <person name="Schelkunov M."/>
            <person name="Shtratnikova V."/>
            <person name="Makarenko M."/>
            <person name="Klepikova A."/>
            <person name="Omelchenko D."/>
            <person name="Novikova G."/>
            <person name="Obukhova E."/>
            <person name="Bogdanov V."/>
            <person name="Penin A."/>
            <person name="Logacheva M."/>
        </authorList>
    </citation>
    <scope>NUCLEOTIDE SEQUENCE</scope>
    <source>
        <strain evidence="1">Hsosn_3</strain>
        <tissue evidence="1">Leaf</tissue>
    </source>
</reference>
<dbReference type="EMBL" id="JAUIZM010000003">
    <property type="protein sequence ID" value="KAK1394968.1"/>
    <property type="molecule type" value="Genomic_DNA"/>
</dbReference>
<gene>
    <name evidence="1" type="ORF">POM88_014024</name>
</gene>
<sequence>MGVVGSKSNEDVSLLDGKSLFSWNGFCTTGEPLSRAFLYNESCPNFVSLVTSIAPVNHTVCSSTSTMCKLVLWWNSYGSSNESAVLLHQADWLLWLLHGKLGVSDYNNALKIFRCLNFTPSFLAGLPKDCAIYTGGAVLKQIFTDEQLKNLSKQIDPMKASPLDNYPLQTAGERFPIVDPKLAPSAAPKISIPIPDNWLSYDFIDTNSIGSKIYFHLQEIGY</sequence>
<evidence type="ECO:0000313" key="1">
    <source>
        <dbReference type="EMBL" id="KAK1394968.1"/>
    </source>
</evidence>
<accession>A0AAD8N4Y3</accession>